<sequence>MYPEDRVLVAYVPRPSDFDIIRREGWYRIPQRFAPKGLHAEYLAFYFGSKFGDEKWAIHYYARRAGHELARRRDLLPDQPDHPRADEIYYKVQLEELHKLAQPIVSLRWRRVTFIHTTWDRFQDATEINDLFIEGGLYVDRLYSTLKERGVHAERDYRVGVAAVDDEEVHNEAHVFALSVPTRDGRVNVPYGDLPADDKALLALAEALVQEIARQGGLAPPEKRA</sequence>
<dbReference type="KEGG" id="pbf:CFX0092_A2007"/>
<organism evidence="1 2">
    <name type="scientific">Candidatus Promineifilum breve</name>
    <dbReference type="NCBI Taxonomy" id="1806508"/>
    <lineage>
        <taxon>Bacteria</taxon>
        <taxon>Bacillati</taxon>
        <taxon>Chloroflexota</taxon>
        <taxon>Ardenticatenia</taxon>
        <taxon>Candidatus Promineifilales</taxon>
        <taxon>Candidatus Promineifilaceae</taxon>
        <taxon>Candidatus Promineifilum</taxon>
    </lineage>
</organism>
<dbReference type="AlphaFoldDB" id="A0A160T504"/>
<dbReference type="Proteomes" id="UP000215027">
    <property type="component" value="Chromosome I"/>
</dbReference>
<dbReference type="EMBL" id="LN890655">
    <property type="protein sequence ID" value="CUS03885.2"/>
    <property type="molecule type" value="Genomic_DNA"/>
</dbReference>
<reference evidence="1" key="1">
    <citation type="submission" date="2016-01" db="EMBL/GenBank/DDBJ databases">
        <authorList>
            <person name="Mcilroy J.S."/>
            <person name="Karst M S."/>
            <person name="Albertsen M."/>
        </authorList>
    </citation>
    <scope>NUCLEOTIDE SEQUENCE</scope>
    <source>
        <strain evidence="1">Cfx-K</strain>
    </source>
</reference>
<dbReference type="OrthoDB" id="164264at2"/>
<evidence type="ECO:0000313" key="1">
    <source>
        <dbReference type="EMBL" id="CUS03885.2"/>
    </source>
</evidence>
<dbReference type="RefSeq" id="WP_095043314.1">
    <property type="nucleotide sequence ID" value="NZ_LN890655.1"/>
</dbReference>
<gene>
    <name evidence="1" type="ORF">CFX0092_A2007</name>
</gene>
<evidence type="ECO:0000313" key="2">
    <source>
        <dbReference type="Proteomes" id="UP000215027"/>
    </source>
</evidence>
<name>A0A160T504_9CHLR</name>
<protein>
    <submittedName>
        <fullName evidence="1">Uncharacterized protein</fullName>
    </submittedName>
</protein>
<keyword evidence="2" id="KW-1185">Reference proteome</keyword>
<proteinExistence type="predicted"/>
<accession>A0A160T504</accession>